<evidence type="ECO:0000259" key="6">
    <source>
        <dbReference type="Pfam" id="PF07298"/>
    </source>
</evidence>
<feature type="transmembrane region" description="Helical" evidence="5">
    <location>
        <begin position="72"/>
        <end position="93"/>
    </location>
</feature>
<feature type="transmembrane region" description="Helical" evidence="5">
    <location>
        <begin position="114"/>
        <end position="133"/>
    </location>
</feature>
<gene>
    <name evidence="7" type="ORF">GVO57_10145</name>
</gene>
<reference evidence="7 8" key="1">
    <citation type="submission" date="2020-01" db="EMBL/GenBank/DDBJ databases">
        <title>Sphingomonas sp. C33 whole genome sequece.</title>
        <authorList>
            <person name="Park C."/>
        </authorList>
    </citation>
    <scope>NUCLEOTIDE SEQUENCE [LARGE SCALE GENOMIC DNA]</scope>
    <source>
        <strain evidence="7 8">C33</strain>
    </source>
</reference>
<accession>A0A7Z2NXL1</accession>
<dbReference type="InterPro" id="IPR009915">
    <property type="entry name" value="NnrU_dom"/>
</dbReference>
<feature type="transmembrane region" description="Helical" evidence="5">
    <location>
        <begin position="6"/>
        <end position="25"/>
    </location>
</feature>
<evidence type="ECO:0000256" key="3">
    <source>
        <dbReference type="ARBA" id="ARBA00022989"/>
    </source>
</evidence>
<proteinExistence type="predicted"/>
<evidence type="ECO:0000256" key="5">
    <source>
        <dbReference type="SAM" id="Phobius"/>
    </source>
</evidence>
<feature type="transmembrane region" description="Helical" evidence="5">
    <location>
        <begin position="139"/>
        <end position="156"/>
    </location>
</feature>
<comment type="subcellular location">
    <subcellularLocation>
        <location evidence="1">Membrane</location>
        <topology evidence="1">Multi-pass membrane protein</topology>
    </subcellularLocation>
</comment>
<dbReference type="KEGG" id="schy:GVO57_10145"/>
<feature type="transmembrane region" description="Helical" evidence="5">
    <location>
        <begin position="37"/>
        <end position="57"/>
    </location>
</feature>
<dbReference type="Proteomes" id="UP000464468">
    <property type="component" value="Chromosome"/>
</dbReference>
<sequence length="233" mass="24406">MNGLGLVWLGVGGFVGTHLLLSHPLRAPLVTRLGEKGFQGLYSLVAFATFGLMVWALKRIGPEALLWSPPGWAWPVASGIMLVASILLAGSMVGNPALPGMPHDSSGPRGVLAITRHPMMWGFALWALVHGLIWPQPSVLILTGGIALLALTGAAGQDAKKSRLQPDFWPGWRARTAFVPFTGPAPASAMWPGWRVLAAGVLLWLAATWLHPVAGAPTVGIWATAGDAAAVTA</sequence>
<dbReference type="RefSeq" id="WP_160593044.1">
    <property type="nucleotide sequence ID" value="NZ_CP047895.1"/>
</dbReference>
<keyword evidence="3 5" id="KW-1133">Transmembrane helix</keyword>
<protein>
    <submittedName>
        <fullName evidence="7">MFS transporter</fullName>
    </submittedName>
</protein>
<evidence type="ECO:0000256" key="4">
    <source>
        <dbReference type="ARBA" id="ARBA00023136"/>
    </source>
</evidence>
<feature type="domain" description="NnrU" evidence="6">
    <location>
        <begin position="8"/>
        <end position="214"/>
    </location>
</feature>
<evidence type="ECO:0000256" key="2">
    <source>
        <dbReference type="ARBA" id="ARBA00022692"/>
    </source>
</evidence>
<evidence type="ECO:0000256" key="1">
    <source>
        <dbReference type="ARBA" id="ARBA00004141"/>
    </source>
</evidence>
<dbReference type="Pfam" id="PF07298">
    <property type="entry name" value="NnrU"/>
    <property type="match status" value="1"/>
</dbReference>
<name>A0A7Z2NXL1_9SPHN</name>
<dbReference type="EMBL" id="CP047895">
    <property type="protein sequence ID" value="QHL91114.1"/>
    <property type="molecule type" value="Genomic_DNA"/>
</dbReference>
<organism evidence="7 8">
    <name type="scientific">Sphingomonas changnyeongensis</name>
    <dbReference type="NCBI Taxonomy" id="2698679"/>
    <lineage>
        <taxon>Bacteria</taxon>
        <taxon>Pseudomonadati</taxon>
        <taxon>Pseudomonadota</taxon>
        <taxon>Alphaproteobacteria</taxon>
        <taxon>Sphingomonadales</taxon>
        <taxon>Sphingomonadaceae</taxon>
        <taxon>Sphingomonas</taxon>
    </lineage>
</organism>
<evidence type="ECO:0000313" key="7">
    <source>
        <dbReference type="EMBL" id="QHL91114.1"/>
    </source>
</evidence>
<evidence type="ECO:0000313" key="8">
    <source>
        <dbReference type="Proteomes" id="UP000464468"/>
    </source>
</evidence>
<keyword evidence="8" id="KW-1185">Reference proteome</keyword>
<dbReference type="AlphaFoldDB" id="A0A7Z2NXL1"/>
<dbReference type="GO" id="GO:0016020">
    <property type="term" value="C:membrane"/>
    <property type="evidence" value="ECO:0007669"/>
    <property type="project" value="UniProtKB-SubCell"/>
</dbReference>
<keyword evidence="4 5" id="KW-0472">Membrane</keyword>
<keyword evidence="2 5" id="KW-0812">Transmembrane</keyword>